<evidence type="ECO:0008006" key="3">
    <source>
        <dbReference type="Google" id="ProtNLM"/>
    </source>
</evidence>
<dbReference type="Gene3D" id="1.10.1070.20">
    <property type="match status" value="1"/>
</dbReference>
<protein>
    <recommendedName>
        <fullName evidence="3">HipA-like C-terminal domain-containing protein</fullName>
    </recommendedName>
</protein>
<dbReference type="AlphaFoldDB" id="A0A0V8QCD6"/>
<dbReference type="RefSeq" id="WP_058353494.1">
    <property type="nucleotide sequence ID" value="NZ_CABMMD010000178.1"/>
</dbReference>
<reference evidence="1 2" key="1">
    <citation type="submission" date="2015-11" db="EMBL/GenBank/DDBJ databases">
        <title>Butyribacter intestini gen. nov., sp. nov., a butyric acid-producing bacterium of the family Lachnospiraceae isolated from the human faeces.</title>
        <authorList>
            <person name="Zou Y."/>
            <person name="Xue W."/>
            <person name="Luo G."/>
            <person name="Lv M."/>
        </authorList>
    </citation>
    <scope>NUCLEOTIDE SEQUENCE [LARGE SCALE GENOMIC DNA]</scope>
    <source>
        <strain evidence="1 2">ACET-33324</strain>
    </source>
</reference>
<accession>A0A0V8QCD6</accession>
<dbReference type="STRING" id="290052.ASU35_13420"/>
<proteinExistence type="predicted"/>
<gene>
    <name evidence="1" type="ORF">ASU35_13420</name>
</gene>
<evidence type="ECO:0000313" key="2">
    <source>
        <dbReference type="Proteomes" id="UP000054874"/>
    </source>
</evidence>
<name>A0A0V8QCD6_9FIRM</name>
<dbReference type="OrthoDB" id="9812605at2"/>
<sequence length="261" mass="29524">MIENEYTLQDNYRALNSATSEGTQIKFKMGNEYFKIDKVGHEGLVEYLVTLLLEHSTITPDRYAHYSMCKINGNNGCKSLSFLADDEEFVAVHSLYKKVTGKVTLANDLSVLQNAEDRLKLLLDTVAVVGVNPNEFKEYVSTVMQLDMLIENPDRHHHNYGVVYNHNTGALKPAPIFDNGQALHTSNQDSYCGATISGSFEEQVTTFGFPITPKFRIDYDGVMEAVKDLMGYSETKFMLSQLERYKSMFKGNRIQILNAFI</sequence>
<organism evidence="1 2">
    <name type="scientific">Acetivibrio ethanolgignens</name>
    <dbReference type="NCBI Taxonomy" id="290052"/>
    <lineage>
        <taxon>Bacteria</taxon>
        <taxon>Bacillati</taxon>
        <taxon>Bacillota</taxon>
        <taxon>Clostridia</taxon>
        <taxon>Eubacteriales</taxon>
        <taxon>Oscillospiraceae</taxon>
        <taxon>Acetivibrio</taxon>
    </lineage>
</organism>
<dbReference type="EMBL" id="LNAM01000178">
    <property type="protein sequence ID" value="KSV58257.1"/>
    <property type="molecule type" value="Genomic_DNA"/>
</dbReference>
<evidence type="ECO:0000313" key="1">
    <source>
        <dbReference type="EMBL" id="KSV58257.1"/>
    </source>
</evidence>
<keyword evidence="2" id="KW-1185">Reference proteome</keyword>
<dbReference type="Proteomes" id="UP000054874">
    <property type="component" value="Unassembled WGS sequence"/>
</dbReference>
<comment type="caution">
    <text evidence="1">The sequence shown here is derived from an EMBL/GenBank/DDBJ whole genome shotgun (WGS) entry which is preliminary data.</text>
</comment>